<evidence type="ECO:0008006" key="4">
    <source>
        <dbReference type="Google" id="ProtNLM"/>
    </source>
</evidence>
<feature type="region of interest" description="Disordered" evidence="1">
    <location>
        <begin position="7"/>
        <end position="26"/>
    </location>
</feature>
<reference evidence="2 3" key="1">
    <citation type="submission" date="2019-04" db="EMBL/GenBank/DDBJ databases">
        <title>Lysinibacillus genome sequencing.</title>
        <authorList>
            <person name="Dunlap C."/>
        </authorList>
    </citation>
    <scope>NUCLEOTIDE SEQUENCE [LARGE SCALE GENOMIC DNA]</scope>
    <source>
        <strain evidence="2 3">CCTCC AB 2010389</strain>
    </source>
</reference>
<dbReference type="RefSeq" id="WP_107896404.1">
    <property type="nucleotide sequence ID" value="NZ_PYWM01000020.1"/>
</dbReference>
<proteinExistence type="predicted"/>
<dbReference type="EMBL" id="SZPU01000062">
    <property type="protein sequence ID" value="TKI65587.1"/>
    <property type="molecule type" value="Genomic_DNA"/>
</dbReference>
<organism evidence="2 3">
    <name type="scientific">Lysinibacillus mangiferihumi</name>
    <dbReference type="NCBI Taxonomy" id="1130819"/>
    <lineage>
        <taxon>Bacteria</taxon>
        <taxon>Bacillati</taxon>
        <taxon>Bacillota</taxon>
        <taxon>Bacilli</taxon>
        <taxon>Bacillales</taxon>
        <taxon>Bacillaceae</taxon>
        <taxon>Lysinibacillus</taxon>
    </lineage>
</organism>
<comment type="caution">
    <text evidence="2">The sequence shown here is derived from an EMBL/GenBank/DDBJ whole genome shotgun (WGS) entry which is preliminary data.</text>
</comment>
<gene>
    <name evidence="2" type="ORF">FC756_16185</name>
</gene>
<evidence type="ECO:0000256" key="1">
    <source>
        <dbReference type="SAM" id="MobiDB-lite"/>
    </source>
</evidence>
<accession>A0A4U2YVJ3</accession>
<dbReference type="AlphaFoldDB" id="A0A4U2YVJ3"/>
<name>A0A4U2YVJ3_9BACI</name>
<evidence type="ECO:0000313" key="2">
    <source>
        <dbReference type="EMBL" id="TKI65587.1"/>
    </source>
</evidence>
<protein>
    <recommendedName>
        <fullName evidence="4">Ead/Ea22-like family protein</fullName>
    </recommendedName>
</protein>
<dbReference type="Proteomes" id="UP000308744">
    <property type="component" value="Unassembled WGS sequence"/>
</dbReference>
<keyword evidence="3" id="KW-1185">Reference proteome</keyword>
<evidence type="ECO:0000313" key="3">
    <source>
        <dbReference type="Proteomes" id="UP000308744"/>
    </source>
</evidence>
<sequence length="116" mass="13103">MNQEQLNAIKERVAKATPGPWESEETTEGHIDIFNPNQDYAICQTGNETYDCLNDGDTEFIKHAITDVPALVAEVERLMKGMYQLREYISLTKHSDDLENINGILWSIMQGGEALD</sequence>